<feature type="signal peptide" evidence="2">
    <location>
        <begin position="1"/>
        <end position="24"/>
    </location>
</feature>
<dbReference type="PROSITE" id="PS50818">
    <property type="entry name" value="INTEIN_C_TER"/>
    <property type="match status" value="1"/>
</dbReference>
<protein>
    <submittedName>
        <fullName evidence="4">RHS repeat-associated protein</fullName>
    </submittedName>
</protein>
<dbReference type="SMART" id="SM00306">
    <property type="entry name" value="HintN"/>
    <property type="match status" value="1"/>
</dbReference>
<dbReference type="InterPro" id="IPR003587">
    <property type="entry name" value="Hint_dom_N"/>
</dbReference>
<sequence>MRRAVVAAAGAAVLVGLLPTAAMAVPPVPPADEPGREALTLESLAKVVPADGAPVNQDVESLKTDVPQEMEAAPPGTDTPLPASTTTVTFPSSAARSSSAAVESQSLGEVPVTLAPAEGQPAPTGAWGVTVDARTEVTTQGVDGAVIRVDPPDTGAVPVSLSLDYGTFENLYGADWGSRLRLVQFPACYLITPDVEECQAYTELETVNDPDANTVSATIDPAADDPVTTASEGPTTQSAGSRLLDAEGSGDSTVIGAVDSGAGPGGSFKATPLASTGSWSHAGSSGAFVWSYPLTVPAPPAGPTPTIALTYNSQSVDGRTAVSSPQASWIGEGWDYDPGHIERRYRSCKDDRKTLDAGAPNNTAKTNKTSDLCWVSHNAVMSLAGRTTELVRVGTTDTYRLASDDGTQVTLKTGATNGDNDGEYWEVTTTDGTVYTFGRHEVGGGHANTSSVSTVPVFGNHPGEPCHATAFADSRCGAGKQQAWRWGLDKVTDVHGNVMVVNWKQETNYYAVRDKRKTPEAYERFAYPTTIDYGMRSDDLSNPSAQVSFGVKQRCLKSATACDAANFAKTDDPGAYRPWWDTPGNLNCKSTSKLCPGFPSFWTQMRLDTITTLGARPGVTGLGKVDVYALHQSFPDDWYDTSPGLWLNSITRTGYGPGDTTGTIQSKDGVSFAEYRVGSSSPLQSRLRDRQLPNLVRTGPKDQRPAFTRPRIGTVATEAGADIEVEYTGGCATPPSEDKEKANGTCYPVRWSPDGDERTPPKQWFNKYVVASVVETDKVTNHGVPIVTKYKYTGPAWAKSDDEFQRPALRTYSDWQGYRQVSVTQGSKTTSSKTGNDDPQSQSYSETRYFLGTGGEVKDTTGTHTLVSDDARQYAGLAAEVLTYKDSNKQLLQRTLNFPWSKQTASRSREAEDGSAMEPLLAHRVGIKRTDDIQSLDDGWQSKRTLTTVDDTYGLATEVESFVVKPDGTGGETLSEQECTRNTYVHNTDAHLIGLISQSRTIAVPCSRYDGANYATHLLKSVRTSYDTLAYAATPLKGLPTTVAESNGAGNAHSVITTTTYDPLGRIRKVTRPDQGTTENVYTPADTGGPLTGLKTVNALGHATTTTFDPGRSLPLTVTDPNGRVTRYEYDDLGRLVKGWSPIRSSGTQTPDVQISYQQATATPSRTSPAAVTTKTIKDDGSYTSSVTIYDGLLRPVQTQNEAHGPGRIITDTSYDDHGRPSIVTSGYLAAGQPTTALFAPKSTTLIPSYVKTQYDGMGRTVRQATYHDGDFQHETFTSYGPNTVHVNPPGNTTPATWTTTDALGRVTEIEQYTDAGQSTTRSTRYAYDVRGNRSEVTDPAGNKWTYKYDVRSRIVEATDPDTGTTKTTAYDGADRPLTTVDANGKTLHTTYDVLGRVTAVREGSATASPIKSFTFDAVGALGLPVASTRHTADGDYVTKITGYTTDYQPTGQDITIPANTKTTGLSGTYSYTYGYTPTGKPLSVTYPSKGGISSEKVVTRYSEDGLPESTSGSSWYTADVTYSPFGEVLRTISGSQPYRVWTTNFIDPRTKRLQRTVADRETASPHRITDSYYSYDASGTITSNSRKLSEASGSTWDTQCYTYDALGELVHAWTSTITPTSTGNGCKTANGATFGYRTDYATSSGPVADAPNEATDTSSPDASLTNTLAAAAPAAGTVATSATAYRQAFTYDWIGNRSTLTEHNVTDPTKNITYHSGYGTTAGNGATEPVTPQPHTLAWVSTTPTGSGSAYTYDPAGNTTKRDLPDDTQSLTWTAENKPATVTTGATTVNYTYDTGGQRLLENSSEGSTLYLPGGELTTDATGKITKATRNYAHPGAPTVVRTSNGTSTGHTLNIQLADHLGTANTTIQMAANQPVTRRAFKPFGEARGPKPTAWPDKRSYLGVGIDDTATGLTHIGAREYDQVNGRFISADPLLDITDPLQMNGYSYARNSPISTSDPDGLKPVTDCYRGCQDGNHTYRDWMVPNGNGGWSYRYEGATYTYDVEGDLHSVNRFGSHHPQLGTKTVIKPYDLAAQKKSLKFVASLVVPDVESWKKVISGEADGWDYLGVASDIPFVKALKLVPDSVAKKGKGAVEEWLRKYASGCKCFLAGTQVLMADGKTKEIEKIEVGDEVVATDPETGETRLRKVTRLIVTEDDKHFNELTIETPGGPEKLTATHEHPFWVPEIGAWVEARNLAAGQTLRTPDGTTVRIISNRAYTKHARTYNLTVEDLHTYYVLAGQTPVLVHNSNCGVRKHDKARGAAGVDEMTATFEKFYKKSDIYSESYGNGLELWTPYGVRQVDIAVRQPNGSLHLYEVKVNKSNYTRGQRRKDEWLAKTYGFETSVVRRSTECPICNP</sequence>
<comment type="caution">
    <text evidence="4">The sequence shown here is derived from an EMBL/GenBank/DDBJ whole genome shotgun (WGS) entry which is preliminary data.</text>
</comment>
<dbReference type="InterPro" id="IPR006141">
    <property type="entry name" value="Intein_N"/>
</dbReference>
<dbReference type="Pfam" id="PF05593">
    <property type="entry name" value="RHS_repeat"/>
    <property type="match status" value="3"/>
</dbReference>
<dbReference type="PANTHER" id="PTHR32305">
    <property type="match status" value="1"/>
</dbReference>
<dbReference type="Proteomes" id="UP000530412">
    <property type="component" value="Unassembled WGS sequence"/>
</dbReference>
<dbReference type="PANTHER" id="PTHR32305:SF17">
    <property type="entry name" value="TRNA NUCLEASE WAPA"/>
    <property type="match status" value="1"/>
</dbReference>
<accession>A0AA40SL05</accession>
<dbReference type="SUPFAM" id="SSF51294">
    <property type="entry name" value="Hedgehog/intein (Hint) domain"/>
    <property type="match status" value="1"/>
</dbReference>
<evidence type="ECO:0000259" key="3">
    <source>
        <dbReference type="SMART" id="SM00306"/>
    </source>
</evidence>
<feature type="region of interest" description="Disordered" evidence="1">
    <location>
        <begin position="1070"/>
        <end position="1090"/>
    </location>
</feature>
<gene>
    <name evidence="4" type="ORF">FHS33_006756</name>
</gene>
<dbReference type="InterPro" id="IPR031325">
    <property type="entry name" value="RHS_repeat"/>
</dbReference>
<organism evidence="4 5">
    <name type="scientific">Streptomyces calvus</name>
    <dbReference type="NCBI Taxonomy" id="67282"/>
    <lineage>
        <taxon>Bacteria</taxon>
        <taxon>Bacillati</taxon>
        <taxon>Actinomycetota</taxon>
        <taxon>Actinomycetes</taxon>
        <taxon>Kitasatosporales</taxon>
        <taxon>Streptomycetaceae</taxon>
        <taxon>Streptomyces</taxon>
    </lineage>
</organism>
<proteinExistence type="predicted"/>
<dbReference type="NCBIfam" id="TIGR01443">
    <property type="entry name" value="intein_Cterm"/>
    <property type="match status" value="1"/>
</dbReference>
<reference evidence="4 5" key="1">
    <citation type="submission" date="2020-08" db="EMBL/GenBank/DDBJ databases">
        <title>Genomic Encyclopedia of Type Strains, Phase III (KMG-III): the genomes of soil and plant-associated and newly described type strains.</title>
        <authorList>
            <person name="Whitman W."/>
        </authorList>
    </citation>
    <scope>NUCLEOTIDE SEQUENCE [LARGE SCALE GENOMIC DNA]</scope>
    <source>
        <strain evidence="4 5">CECT 3271</strain>
    </source>
</reference>
<dbReference type="Pfam" id="PF07591">
    <property type="entry name" value="PT-HINT"/>
    <property type="match status" value="1"/>
</dbReference>
<evidence type="ECO:0000313" key="4">
    <source>
        <dbReference type="EMBL" id="MBA8948283.1"/>
    </source>
</evidence>
<evidence type="ECO:0000256" key="2">
    <source>
        <dbReference type="SAM" id="SignalP"/>
    </source>
</evidence>
<dbReference type="NCBIfam" id="TIGR01643">
    <property type="entry name" value="YD_repeat_2x"/>
    <property type="match status" value="4"/>
</dbReference>
<evidence type="ECO:0000313" key="5">
    <source>
        <dbReference type="Proteomes" id="UP000530412"/>
    </source>
</evidence>
<feature type="region of interest" description="Disordered" evidence="1">
    <location>
        <begin position="823"/>
        <end position="844"/>
    </location>
</feature>
<feature type="domain" description="Hint" evidence="3">
    <location>
        <begin position="2106"/>
        <end position="2207"/>
    </location>
</feature>
<dbReference type="InterPro" id="IPR022385">
    <property type="entry name" value="Rhs_assc_core"/>
</dbReference>
<dbReference type="GO" id="GO:0016539">
    <property type="term" value="P:intein-mediated protein splicing"/>
    <property type="evidence" value="ECO:0007669"/>
    <property type="project" value="InterPro"/>
</dbReference>
<feature type="compositionally biased region" description="Low complexity" evidence="1">
    <location>
        <begin position="823"/>
        <end position="834"/>
    </location>
</feature>
<keyword evidence="2" id="KW-0732">Signal</keyword>
<dbReference type="CDD" id="cd00081">
    <property type="entry name" value="Hint"/>
    <property type="match status" value="1"/>
</dbReference>
<dbReference type="Gene3D" id="2.170.16.10">
    <property type="entry name" value="Hedgehog/Intein (Hint) domain"/>
    <property type="match status" value="1"/>
</dbReference>
<dbReference type="InterPro" id="IPR030934">
    <property type="entry name" value="Intein_C"/>
</dbReference>
<feature type="chain" id="PRO_5041393366" evidence="2">
    <location>
        <begin position="25"/>
        <end position="2358"/>
    </location>
</feature>
<feature type="compositionally biased region" description="Polar residues" evidence="1">
    <location>
        <begin position="228"/>
        <end position="240"/>
    </location>
</feature>
<dbReference type="InterPro" id="IPR006530">
    <property type="entry name" value="YD"/>
</dbReference>
<feature type="region of interest" description="Disordered" evidence="1">
    <location>
        <begin position="220"/>
        <end position="250"/>
    </location>
</feature>
<dbReference type="EMBL" id="JACJIE010000031">
    <property type="protein sequence ID" value="MBA8948283.1"/>
    <property type="molecule type" value="Genomic_DNA"/>
</dbReference>
<evidence type="ECO:0000256" key="1">
    <source>
        <dbReference type="SAM" id="MobiDB-lite"/>
    </source>
</evidence>
<dbReference type="NCBIfam" id="TIGR03696">
    <property type="entry name" value="Rhs_assc_core"/>
    <property type="match status" value="1"/>
</dbReference>
<dbReference type="PROSITE" id="PS50817">
    <property type="entry name" value="INTEIN_N_TER"/>
    <property type="match status" value="1"/>
</dbReference>
<dbReference type="InterPro" id="IPR050708">
    <property type="entry name" value="T6SS_VgrG/RHS"/>
</dbReference>
<dbReference type="Gene3D" id="2.180.10.10">
    <property type="entry name" value="RHS repeat-associated core"/>
    <property type="match status" value="2"/>
</dbReference>
<dbReference type="InterPro" id="IPR036844">
    <property type="entry name" value="Hint_dom_sf"/>
</dbReference>
<name>A0AA40SL05_9ACTN</name>